<feature type="region of interest" description="Disordered" evidence="1">
    <location>
        <begin position="204"/>
        <end position="230"/>
    </location>
</feature>
<dbReference type="EMBL" id="JAGZYH010000001">
    <property type="protein sequence ID" value="MBS6620672.1"/>
    <property type="molecule type" value="Genomic_DNA"/>
</dbReference>
<evidence type="ECO:0008006" key="4">
    <source>
        <dbReference type="Google" id="ProtNLM"/>
    </source>
</evidence>
<dbReference type="InterPro" id="IPR016187">
    <property type="entry name" value="CTDL_fold"/>
</dbReference>
<comment type="caution">
    <text evidence="2">The sequence shown here is derived from an EMBL/GenBank/DDBJ whole genome shotgun (WGS) entry which is preliminary data.</text>
</comment>
<protein>
    <recommendedName>
        <fullName evidence="4">Sulfatase-modifying factor enzyme domain-containing protein</fullName>
    </recommendedName>
</protein>
<dbReference type="Gene3D" id="3.90.1580.10">
    <property type="entry name" value="paralog of FGE (formylglycine-generating enzyme)"/>
    <property type="match status" value="1"/>
</dbReference>
<name>A0A9E1DS62_9FIRM</name>
<evidence type="ECO:0000313" key="2">
    <source>
        <dbReference type="EMBL" id="MBS6620672.1"/>
    </source>
</evidence>
<dbReference type="Proteomes" id="UP000811365">
    <property type="component" value="Unassembled WGS sequence"/>
</dbReference>
<dbReference type="SUPFAM" id="SSF56436">
    <property type="entry name" value="C-type lectin-like"/>
    <property type="match status" value="1"/>
</dbReference>
<evidence type="ECO:0000313" key="3">
    <source>
        <dbReference type="Proteomes" id="UP000811365"/>
    </source>
</evidence>
<evidence type="ECO:0000256" key="1">
    <source>
        <dbReference type="SAM" id="MobiDB-lite"/>
    </source>
</evidence>
<dbReference type="InterPro" id="IPR042095">
    <property type="entry name" value="SUMF_sf"/>
</dbReference>
<gene>
    <name evidence="2" type="ORF">KH315_00635</name>
</gene>
<feature type="compositionally biased region" description="Polar residues" evidence="1">
    <location>
        <begin position="212"/>
        <end position="225"/>
    </location>
</feature>
<sequence>MAKVKLDYMSLSMRAEGSDDMVRELSGRFLDMADKYAAPGFYFPALPPSVFEDGCRDPEELNTGDMKPLTTPKEVAPGADWDVVAIYDDAGIPSIMHRFRRMSNKELFGGSDKPHPAFIIGGEVYDEIYISVYPNVMINGKPYSLPFQKPAGNITLDDFSKACFSKGEGWHPMTAAEWGFLANLSLKLGTLPHGNTDYGAWHGDHKEHGQKAPNSNRTLTGTGPETWTHDHTKTGVHDLCGNIWEVLAGLRIKNGVLMVAANNDAALPETDLTQCGDDWKLLTDDKGAPVYVSASGSEIVFTTDNDEAGGVGSSEWGKVKTECKSEMLKEYALFAGEKEAYCYIDATEGEYIPIRGGHWSSGESAGVFSLDLHDPRSDSWSYDGGRSAFFKKKQKAER</sequence>
<organism evidence="2 3">
    <name type="scientific">Faecalibacterium prausnitzii</name>
    <dbReference type="NCBI Taxonomy" id="853"/>
    <lineage>
        <taxon>Bacteria</taxon>
        <taxon>Bacillati</taxon>
        <taxon>Bacillota</taxon>
        <taxon>Clostridia</taxon>
        <taxon>Eubacteriales</taxon>
        <taxon>Oscillospiraceae</taxon>
        <taxon>Faecalibacterium</taxon>
    </lineage>
</organism>
<proteinExistence type="predicted"/>
<reference evidence="2" key="1">
    <citation type="submission" date="2021-02" db="EMBL/GenBank/DDBJ databases">
        <title>Infant gut strain persistence is associated with maternal origin, phylogeny, and functional potential including surface adhesion and iron acquisition.</title>
        <authorList>
            <person name="Lou Y.C."/>
        </authorList>
    </citation>
    <scope>NUCLEOTIDE SEQUENCE</scope>
    <source>
        <strain evidence="2">L2_039_000G1_dasL2_039_000G1_maxbin2.maxbin.077</strain>
    </source>
</reference>
<accession>A0A9E1DS62</accession>
<dbReference type="AlphaFoldDB" id="A0A9E1DS62"/>